<sequence>MTTGLPGAGPHTLFSAYSGPPNLQNSAYLTQWTLNPWVLAVVVVSGALYLAGVKRVKARGSRWERSRTVLFFGGLGLFAFVCMSFLGSYERILFWPRAVQNTLLMMVVPMLLALGSPLSLMMENCSEGGRLRIERVLRSRPAYLLGFPATVSAVFLSTPFLVYLTPWFEAAMRSDFQNELLRFTLVGVGYYYYWMRLRVDPVPHEYPHMVSVWITFAEAVTDGALGIILMWGSYTVALDYYTALARPWGMSFHQDQLIGGGAIWVVGDLAGLPFIGALWRRMFREDKHEAAAVDTLLDALEIVEHADAAQNPGEEALPEGHLRPWWETDPRFAHRFGASSPENGAS</sequence>
<dbReference type="AlphaFoldDB" id="A0A8J8BDJ4"/>
<dbReference type="InterPro" id="IPR019108">
    <property type="entry name" value="Caa3_assmbl_CtaG-rel"/>
</dbReference>
<evidence type="ECO:0000313" key="7">
    <source>
        <dbReference type="EMBL" id="MBS2964221.1"/>
    </source>
</evidence>
<keyword evidence="3 6" id="KW-0812">Transmembrane</keyword>
<feature type="transmembrane region" description="Helical" evidence="6">
    <location>
        <begin position="37"/>
        <end position="56"/>
    </location>
</feature>
<keyword evidence="4 6" id="KW-1133">Transmembrane helix</keyword>
<feature type="transmembrane region" description="Helical" evidence="6">
    <location>
        <begin position="257"/>
        <end position="279"/>
    </location>
</feature>
<keyword evidence="5 6" id="KW-0472">Membrane</keyword>
<feature type="transmembrane region" description="Helical" evidence="6">
    <location>
        <begin position="101"/>
        <end position="121"/>
    </location>
</feature>
<evidence type="ECO:0000256" key="6">
    <source>
        <dbReference type="SAM" id="Phobius"/>
    </source>
</evidence>
<protein>
    <submittedName>
        <fullName evidence="7">Cytochrome c oxidase assembly protein</fullName>
    </submittedName>
</protein>
<dbReference type="EMBL" id="JAGSXH010000044">
    <property type="protein sequence ID" value="MBS2964221.1"/>
    <property type="molecule type" value="Genomic_DNA"/>
</dbReference>
<dbReference type="Proteomes" id="UP000677913">
    <property type="component" value="Unassembled WGS sequence"/>
</dbReference>
<proteinExistence type="predicted"/>
<evidence type="ECO:0000256" key="1">
    <source>
        <dbReference type="ARBA" id="ARBA00004651"/>
    </source>
</evidence>
<organism evidence="7 8">
    <name type="scientific">Actinocrinis puniceicyclus</name>
    <dbReference type="NCBI Taxonomy" id="977794"/>
    <lineage>
        <taxon>Bacteria</taxon>
        <taxon>Bacillati</taxon>
        <taxon>Actinomycetota</taxon>
        <taxon>Actinomycetes</taxon>
        <taxon>Catenulisporales</taxon>
        <taxon>Actinospicaceae</taxon>
        <taxon>Actinocrinis</taxon>
    </lineage>
</organism>
<keyword evidence="2" id="KW-1003">Cell membrane</keyword>
<dbReference type="Pfam" id="PF09678">
    <property type="entry name" value="Caa3_CtaG"/>
    <property type="match status" value="1"/>
</dbReference>
<evidence type="ECO:0000256" key="4">
    <source>
        <dbReference type="ARBA" id="ARBA00022989"/>
    </source>
</evidence>
<dbReference type="RefSeq" id="WP_211468582.1">
    <property type="nucleotide sequence ID" value="NZ_JAGSXH010000044.1"/>
</dbReference>
<reference evidence="7" key="1">
    <citation type="submission" date="2021-04" db="EMBL/GenBank/DDBJ databases">
        <title>Genome based classification of Actinospica acidithermotolerans sp. nov., an actinobacterium isolated from an Indonesian hot spring.</title>
        <authorList>
            <person name="Kusuma A.B."/>
            <person name="Putra K.E."/>
            <person name="Nafisah S."/>
            <person name="Loh J."/>
            <person name="Nouioui I."/>
            <person name="Goodfellow M."/>
        </authorList>
    </citation>
    <scope>NUCLEOTIDE SEQUENCE</scope>
    <source>
        <strain evidence="7">DSM 45618</strain>
    </source>
</reference>
<feature type="transmembrane region" description="Helical" evidence="6">
    <location>
        <begin position="68"/>
        <end position="89"/>
    </location>
</feature>
<keyword evidence="8" id="KW-1185">Reference proteome</keyword>
<evidence type="ECO:0000256" key="2">
    <source>
        <dbReference type="ARBA" id="ARBA00022475"/>
    </source>
</evidence>
<name>A0A8J8BDJ4_9ACTN</name>
<feature type="transmembrane region" description="Helical" evidence="6">
    <location>
        <begin position="142"/>
        <end position="168"/>
    </location>
</feature>
<comment type="subcellular location">
    <subcellularLocation>
        <location evidence="1">Cell membrane</location>
        <topology evidence="1">Multi-pass membrane protein</topology>
    </subcellularLocation>
</comment>
<evidence type="ECO:0000256" key="5">
    <source>
        <dbReference type="ARBA" id="ARBA00023136"/>
    </source>
</evidence>
<comment type="caution">
    <text evidence="7">The sequence shown here is derived from an EMBL/GenBank/DDBJ whole genome shotgun (WGS) entry which is preliminary data.</text>
</comment>
<dbReference type="GO" id="GO:0005886">
    <property type="term" value="C:plasma membrane"/>
    <property type="evidence" value="ECO:0007669"/>
    <property type="project" value="UniProtKB-SubCell"/>
</dbReference>
<accession>A0A8J8BDJ4</accession>
<evidence type="ECO:0000313" key="8">
    <source>
        <dbReference type="Proteomes" id="UP000677913"/>
    </source>
</evidence>
<feature type="transmembrane region" description="Helical" evidence="6">
    <location>
        <begin position="180"/>
        <end position="197"/>
    </location>
</feature>
<gene>
    <name evidence="7" type="ORF">KGA66_14270</name>
</gene>
<evidence type="ECO:0000256" key="3">
    <source>
        <dbReference type="ARBA" id="ARBA00022692"/>
    </source>
</evidence>
<feature type="transmembrane region" description="Helical" evidence="6">
    <location>
        <begin position="209"/>
        <end position="237"/>
    </location>
</feature>